<dbReference type="InterPro" id="IPR040324">
    <property type="entry name" value="WDR44/Dgr2"/>
</dbReference>
<evidence type="ECO:0000256" key="5">
    <source>
        <dbReference type="SAM" id="MobiDB-lite"/>
    </source>
</evidence>
<sequence>AAPLTAPASSSNEAAAKEDNNEREEEGSDSEIFFDCPGDDSASPQLPESARRHAASSVPDGSPDMSSSAFCDPAGEPQPLRPPSMPAFRLHAATMPSSMNRESTPPPLPQAVPCDTLTAAAAAAAAMQDDFDSGRRLPDPRTVTLPPSVPAAPTPPDELPSSLPPPTQPPQQPPRFPLDAPMIERAATLSARQLDDPCGVEADPDGGNGAPVAVSTSGPSSFAAPPAAAGGASAPATAAATSATSAASADNSDGGSSAGLRSTGPFASIGRVLAHALDQAAGFRRRLRKQDGRPGHVGHQVAESDEELDYCLDLSKGMKFRAARAKKGDKDFINIKLVQEIRHEHCATVWCLRFSPCGVFLATGCNDNAVRMFVLRTHYRRYDAARQRISARFEAASSGSSTIVRLMSRTEAAISNDDDDFLDSVSSASGAAESEGWSSVADDELENSRKSPFRSKPFLVCRGHEAPVLDLSWSRNLFLLSASMDCTVRLWHVHKQDCLCSFSHSDYVPAIAFHPKDDRVFVSGSMDGKLRLWSLSDKKVSAWRQVPTRHTNMITALCFCRGGQLLAVGTYDGRVMFYDTAEKLSYHTLIDLYKESTVKRRKRNRGFFKVTGIETMPGDANRILVSSNDSRQRLIDLKDYQVVCKYKGATNKSHINAHFSPTGRYVISGSEDSCFYLWRTEHGFKRQSRFSVVRSDRNAFWEAIRASPAVVTCAVFSPQPLLVLDKRNTRSYEQADPESVRVPAPSGGSLPRDAKGEIIVTADFDGCLRVFKNKA</sequence>
<dbReference type="Proteomes" id="UP000215902">
    <property type="component" value="Unassembled WGS sequence"/>
</dbReference>
<dbReference type="PANTHER" id="PTHR14221:SF0">
    <property type="entry name" value="WD REPEAT-CONTAINING PROTEIN 44"/>
    <property type="match status" value="1"/>
</dbReference>
<feature type="repeat" description="WD" evidence="4">
    <location>
        <begin position="461"/>
        <end position="501"/>
    </location>
</feature>
<keyword evidence="3" id="KW-0677">Repeat</keyword>
<evidence type="ECO:0000256" key="1">
    <source>
        <dbReference type="ARBA" id="ARBA00021207"/>
    </source>
</evidence>
<dbReference type="SUPFAM" id="SSF50978">
    <property type="entry name" value="WD40 repeat-like"/>
    <property type="match status" value="1"/>
</dbReference>
<dbReference type="InterPro" id="IPR001680">
    <property type="entry name" value="WD40_rpt"/>
</dbReference>
<feature type="region of interest" description="Disordered" evidence="5">
    <location>
        <begin position="196"/>
        <end position="233"/>
    </location>
</feature>
<proteinExistence type="predicted"/>
<dbReference type="PANTHER" id="PTHR14221">
    <property type="entry name" value="WD REPEAT DOMAIN 44"/>
    <property type="match status" value="1"/>
</dbReference>
<dbReference type="Gene3D" id="2.130.10.10">
    <property type="entry name" value="YVTN repeat-like/Quinoprotein amine dehydrogenase"/>
    <property type="match status" value="1"/>
</dbReference>
<dbReference type="AlphaFoldDB" id="A0A267EY58"/>
<feature type="repeat" description="WD" evidence="4">
    <location>
        <begin position="501"/>
        <end position="536"/>
    </location>
</feature>
<feature type="non-terminal residue" evidence="6">
    <location>
        <position position="1"/>
    </location>
</feature>
<name>A0A267EY58_9PLAT</name>
<dbReference type="InterPro" id="IPR015943">
    <property type="entry name" value="WD40/YVTN_repeat-like_dom_sf"/>
</dbReference>
<evidence type="ECO:0000256" key="4">
    <source>
        <dbReference type="PROSITE-ProRule" id="PRU00221"/>
    </source>
</evidence>
<protein>
    <recommendedName>
        <fullName evidence="1">WD repeat-containing protein 44</fullName>
    </recommendedName>
</protein>
<evidence type="ECO:0000256" key="3">
    <source>
        <dbReference type="ARBA" id="ARBA00022737"/>
    </source>
</evidence>
<feature type="compositionally biased region" description="Low complexity" evidence="5">
    <location>
        <begin position="215"/>
        <end position="233"/>
    </location>
</feature>
<keyword evidence="2 4" id="KW-0853">WD repeat</keyword>
<evidence type="ECO:0000313" key="6">
    <source>
        <dbReference type="EMBL" id="PAA65914.1"/>
    </source>
</evidence>
<organism evidence="6 7">
    <name type="scientific">Macrostomum lignano</name>
    <dbReference type="NCBI Taxonomy" id="282301"/>
    <lineage>
        <taxon>Eukaryota</taxon>
        <taxon>Metazoa</taxon>
        <taxon>Spiralia</taxon>
        <taxon>Lophotrochozoa</taxon>
        <taxon>Platyhelminthes</taxon>
        <taxon>Rhabditophora</taxon>
        <taxon>Macrostomorpha</taxon>
        <taxon>Macrostomida</taxon>
        <taxon>Macrostomidae</taxon>
        <taxon>Macrostomum</taxon>
    </lineage>
</organism>
<dbReference type="SMART" id="SM00320">
    <property type="entry name" value="WD40"/>
    <property type="match status" value="6"/>
</dbReference>
<evidence type="ECO:0000313" key="7">
    <source>
        <dbReference type="Proteomes" id="UP000215902"/>
    </source>
</evidence>
<dbReference type="STRING" id="282301.A0A267EY58"/>
<feature type="region of interest" description="Disordered" evidence="5">
    <location>
        <begin position="1"/>
        <end position="178"/>
    </location>
</feature>
<keyword evidence="7" id="KW-1185">Reference proteome</keyword>
<evidence type="ECO:0000256" key="2">
    <source>
        <dbReference type="ARBA" id="ARBA00022574"/>
    </source>
</evidence>
<feature type="repeat" description="WD" evidence="4">
    <location>
        <begin position="659"/>
        <end position="688"/>
    </location>
</feature>
<reference evidence="6 7" key="1">
    <citation type="submission" date="2017-06" db="EMBL/GenBank/DDBJ databases">
        <title>A platform for efficient transgenesis in Macrostomum lignano, a flatworm model organism for stem cell research.</title>
        <authorList>
            <person name="Berezikov E."/>
        </authorList>
    </citation>
    <scope>NUCLEOTIDE SEQUENCE [LARGE SCALE GENOMIC DNA]</scope>
    <source>
        <strain evidence="6">DV1</strain>
        <tissue evidence="6">Whole organism</tissue>
    </source>
</reference>
<dbReference type="EMBL" id="NIVC01001607">
    <property type="protein sequence ID" value="PAA65914.1"/>
    <property type="molecule type" value="Genomic_DNA"/>
</dbReference>
<dbReference type="PROSITE" id="PS50294">
    <property type="entry name" value="WD_REPEATS_REGION"/>
    <property type="match status" value="2"/>
</dbReference>
<dbReference type="InterPro" id="IPR036322">
    <property type="entry name" value="WD40_repeat_dom_sf"/>
</dbReference>
<accession>A0A267EY58</accession>
<dbReference type="Pfam" id="PF00400">
    <property type="entry name" value="WD40"/>
    <property type="match status" value="5"/>
</dbReference>
<comment type="caution">
    <text evidence="6">The sequence shown here is derived from an EMBL/GenBank/DDBJ whole genome shotgun (WGS) entry which is preliminary data.</text>
</comment>
<gene>
    <name evidence="6" type="ORF">BOX15_Mlig004968g1</name>
</gene>
<dbReference type="OrthoDB" id="20550at2759"/>
<dbReference type="PROSITE" id="PS50082">
    <property type="entry name" value="WD_REPEATS_2"/>
    <property type="match status" value="3"/>
</dbReference>
<feature type="compositionally biased region" description="Pro residues" evidence="5">
    <location>
        <begin position="147"/>
        <end position="176"/>
    </location>
</feature>